<protein>
    <submittedName>
        <fullName evidence="2">Uncharacterized protein</fullName>
    </submittedName>
</protein>
<name>A0A1X3H7N3_9BRAD</name>
<evidence type="ECO:0000256" key="1">
    <source>
        <dbReference type="SAM" id="MobiDB-lite"/>
    </source>
</evidence>
<feature type="region of interest" description="Disordered" evidence="1">
    <location>
        <begin position="128"/>
        <end position="180"/>
    </location>
</feature>
<proteinExistence type="predicted"/>
<keyword evidence="5" id="KW-1185">Reference proteome</keyword>
<evidence type="ECO:0000313" key="3">
    <source>
        <dbReference type="EMBL" id="OSJ29191.1"/>
    </source>
</evidence>
<dbReference type="EMBL" id="NAFI01000169">
    <property type="protein sequence ID" value="OSJ11373.1"/>
    <property type="molecule type" value="Genomic_DNA"/>
</dbReference>
<evidence type="ECO:0000313" key="2">
    <source>
        <dbReference type="EMBL" id="OSJ11373.1"/>
    </source>
</evidence>
<gene>
    <name evidence="3" type="ORF">BST63_14840</name>
    <name evidence="2" type="ORF">BSZ18_14580</name>
</gene>
<organism evidence="2 4">
    <name type="scientific">Bradyrhizobium canariense</name>
    <dbReference type="NCBI Taxonomy" id="255045"/>
    <lineage>
        <taxon>Bacteria</taxon>
        <taxon>Pseudomonadati</taxon>
        <taxon>Pseudomonadota</taxon>
        <taxon>Alphaproteobacteria</taxon>
        <taxon>Hyphomicrobiales</taxon>
        <taxon>Nitrobacteraceae</taxon>
        <taxon>Bradyrhizobium</taxon>
    </lineage>
</organism>
<reference evidence="4 5" key="1">
    <citation type="submission" date="2017-03" db="EMBL/GenBank/DDBJ databases">
        <title>Whole genome sequences of fourteen strains of Bradyrhizobium canariense and one strain of Bradyrhizobium japonicum isolated from Lupinus (Papilionoideae: Genisteae) species in Algeria.</title>
        <authorList>
            <person name="Crovadore J."/>
            <person name="Chekireb D."/>
            <person name="Brachmann A."/>
            <person name="Chablais R."/>
            <person name="Cochard B."/>
            <person name="Lefort F."/>
        </authorList>
    </citation>
    <scope>NUCLEOTIDE SEQUENCE [LARGE SCALE GENOMIC DNA]</scope>
    <source>
        <strain evidence="2 4">UBMA195</strain>
        <strain evidence="3 5">UBMAN05</strain>
    </source>
</reference>
<evidence type="ECO:0000313" key="4">
    <source>
        <dbReference type="Proteomes" id="UP000193553"/>
    </source>
</evidence>
<dbReference type="AlphaFoldDB" id="A0A1X3H7N3"/>
<evidence type="ECO:0000313" key="5">
    <source>
        <dbReference type="Proteomes" id="UP000193884"/>
    </source>
</evidence>
<dbReference type="EMBL" id="NAFK01000158">
    <property type="protein sequence ID" value="OSJ29191.1"/>
    <property type="molecule type" value="Genomic_DNA"/>
</dbReference>
<sequence length="180" mass="19955">MARQFTREKPEPVLGPADERLTGRAVWGATIGNILEFSDFGTYSFFAIQIAGAPRSSGSVVQGDHPRTRHQKHSLIDAPRQSERTKLLRATIIAAIHHLAATPTRHPDCRALPIQIVALYHRAIRQDSQRHGYRSTSGMGQAGDPADGSGARGWRHRHRARRPELSTPSEHGIARQVRRG</sequence>
<feature type="region of interest" description="Disordered" evidence="1">
    <location>
        <begin position="56"/>
        <end position="76"/>
    </location>
</feature>
<comment type="caution">
    <text evidence="2">The sequence shown here is derived from an EMBL/GenBank/DDBJ whole genome shotgun (WGS) entry which is preliminary data.</text>
</comment>
<accession>A0A1X3H7N3</accession>
<dbReference type="Proteomes" id="UP000193553">
    <property type="component" value="Unassembled WGS sequence"/>
</dbReference>
<dbReference type="Proteomes" id="UP000193884">
    <property type="component" value="Unassembled WGS sequence"/>
</dbReference>